<accession>A0A9N7TU17</accession>
<feature type="signal peptide" evidence="2">
    <location>
        <begin position="1"/>
        <end position="19"/>
    </location>
</feature>
<evidence type="ECO:0000256" key="1">
    <source>
        <dbReference type="SAM" id="MobiDB-lite"/>
    </source>
</evidence>
<reference evidence="3" key="1">
    <citation type="submission" date="2020-03" db="EMBL/GenBank/DDBJ databases">
        <authorList>
            <person name="Weist P."/>
        </authorList>
    </citation>
    <scope>NUCLEOTIDE SEQUENCE</scope>
</reference>
<keyword evidence="4" id="KW-1185">Reference proteome</keyword>
<feature type="region of interest" description="Disordered" evidence="1">
    <location>
        <begin position="53"/>
        <end position="77"/>
    </location>
</feature>
<protein>
    <recommendedName>
        <fullName evidence="5">Secreted protein</fullName>
    </recommendedName>
</protein>
<evidence type="ECO:0008006" key="5">
    <source>
        <dbReference type="Google" id="ProtNLM"/>
    </source>
</evidence>
<keyword evidence="2" id="KW-0732">Signal</keyword>
<proteinExistence type="predicted"/>
<comment type="caution">
    <text evidence="3">The sequence shown here is derived from an EMBL/GenBank/DDBJ whole genome shotgun (WGS) entry which is preliminary data.</text>
</comment>
<evidence type="ECO:0000313" key="4">
    <source>
        <dbReference type="Proteomes" id="UP001153269"/>
    </source>
</evidence>
<gene>
    <name evidence="3" type="ORF">PLEPLA_LOCUS6963</name>
</gene>
<name>A0A9N7TU17_PLEPL</name>
<evidence type="ECO:0000313" key="3">
    <source>
        <dbReference type="EMBL" id="CAB1419135.1"/>
    </source>
</evidence>
<sequence>MLTSLKLLISTMLLLRTSGAAVLHLMRVRGRSLLLLRHDPRRLVKCPAEPQRLSVRSSAVPGDNTKRKRPSATSQAMFSLSKQRWKKHLEWRMKP</sequence>
<dbReference type="AlphaFoldDB" id="A0A9N7TU17"/>
<organism evidence="3 4">
    <name type="scientific">Pleuronectes platessa</name>
    <name type="common">European plaice</name>
    <dbReference type="NCBI Taxonomy" id="8262"/>
    <lineage>
        <taxon>Eukaryota</taxon>
        <taxon>Metazoa</taxon>
        <taxon>Chordata</taxon>
        <taxon>Craniata</taxon>
        <taxon>Vertebrata</taxon>
        <taxon>Euteleostomi</taxon>
        <taxon>Actinopterygii</taxon>
        <taxon>Neopterygii</taxon>
        <taxon>Teleostei</taxon>
        <taxon>Neoteleostei</taxon>
        <taxon>Acanthomorphata</taxon>
        <taxon>Carangaria</taxon>
        <taxon>Pleuronectiformes</taxon>
        <taxon>Pleuronectoidei</taxon>
        <taxon>Pleuronectidae</taxon>
        <taxon>Pleuronectes</taxon>
    </lineage>
</organism>
<dbReference type="EMBL" id="CADEAL010000367">
    <property type="protein sequence ID" value="CAB1419135.1"/>
    <property type="molecule type" value="Genomic_DNA"/>
</dbReference>
<evidence type="ECO:0000256" key="2">
    <source>
        <dbReference type="SAM" id="SignalP"/>
    </source>
</evidence>
<feature type="chain" id="PRO_5040234261" description="Secreted protein" evidence="2">
    <location>
        <begin position="20"/>
        <end position="95"/>
    </location>
</feature>
<dbReference type="Proteomes" id="UP001153269">
    <property type="component" value="Unassembled WGS sequence"/>
</dbReference>